<comment type="subcellular location">
    <subcellularLocation>
        <location evidence="1">Plastid</location>
        <location evidence="1">Chloroplast</location>
    </subcellularLocation>
</comment>
<evidence type="ECO:0000313" key="13">
    <source>
        <dbReference type="EMBL" id="PWA71972.1"/>
    </source>
</evidence>
<dbReference type="Proteomes" id="UP000245207">
    <property type="component" value="Unassembled WGS sequence"/>
</dbReference>
<dbReference type="OrthoDB" id="551352at2759"/>
<evidence type="ECO:0000256" key="9">
    <source>
        <dbReference type="ARBA" id="ARBA00023274"/>
    </source>
</evidence>
<dbReference type="EMBL" id="PKPP01002985">
    <property type="protein sequence ID" value="PWA71972.1"/>
    <property type="molecule type" value="Genomic_DNA"/>
</dbReference>
<dbReference type="PROSITE" id="PS51295">
    <property type="entry name" value="CRM"/>
    <property type="match status" value="2"/>
</dbReference>
<keyword evidence="6 10" id="KW-0694">RNA-binding</keyword>
<dbReference type="SMART" id="SM01103">
    <property type="entry name" value="CRS1_YhbY"/>
    <property type="match status" value="1"/>
</dbReference>
<evidence type="ECO:0000256" key="10">
    <source>
        <dbReference type="PROSITE-ProRule" id="PRU00626"/>
    </source>
</evidence>
<dbReference type="GO" id="GO:0006397">
    <property type="term" value="P:mRNA processing"/>
    <property type="evidence" value="ECO:0007669"/>
    <property type="project" value="UniProtKB-KW"/>
</dbReference>
<dbReference type="STRING" id="35608.A0A2U1NEN2"/>
<reference evidence="13 14" key="1">
    <citation type="journal article" date="2018" name="Mol. Plant">
        <title>The genome of Artemisia annua provides insight into the evolution of Asteraceae family and artemisinin biosynthesis.</title>
        <authorList>
            <person name="Shen Q."/>
            <person name="Zhang L."/>
            <person name="Liao Z."/>
            <person name="Wang S."/>
            <person name="Yan T."/>
            <person name="Shi P."/>
            <person name="Liu M."/>
            <person name="Fu X."/>
            <person name="Pan Q."/>
            <person name="Wang Y."/>
            <person name="Lv Z."/>
            <person name="Lu X."/>
            <person name="Zhang F."/>
            <person name="Jiang W."/>
            <person name="Ma Y."/>
            <person name="Chen M."/>
            <person name="Hao X."/>
            <person name="Li L."/>
            <person name="Tang Y."/>
            <person name="Lv G."/>
            <person name="Zhou Y."/>
            <person name="Sun X."/>
            <person name="Brodelius P.E."/>
            <person name="Rose J.K.C."/>
            <person name="Tang K."/>
        </authorList>
    </citation>
    <scope>NUCLEOTIDE SEQUENCE [LARGE SCALE GENOMIC DNA]</scope>
    <source>
        <strain evidence="14">cv. Huhao1</strain>
        <tissue evidence="13">Leaf</tissue>
    </source>
</reference>
<evidence type="ECO:0000256" key="5">
    <source>
        <dbReference type="ARBA" id="ARBA00022737"/>
    </source>
</evidence>
<dbReference type="PANTHER" id="PTHR31846:SF7">
    <property type="entry name" value="CRS1 _ YHBY (CRM) DOMAIN-CONTAINING PROTEIN"/>
    <property type="match status" value="1"/>
</dbReference>
<evidence type="ECO:0000256" key="1">
    <source>
        <dbReference type="ARBA" id="ARBA00004229"/>
    </source>
</evidence>
<dbReference type="InterPro" id="IPR045278">
    <property type="entry name" value="CRS1/CFM2/CFM3"/>
</dbReference>
<evidence type="ECO:0000256" key="2">
    <source>
        <dbReference type="ARBA" id="ARBA00022528"/>
    </source>
</evidence>
<evidence type="ECO:0000256" key="7">
    <source>
        <dbReference type="ARBA" id="ARBA00022946"/>
    </source>
</evidence>
<gene>
    <name evidence="13" type="ORF">CTI12_AA273230</name>
</gene>
<evidence type="ECO:0000259" key="12">
    <source>
        <dbReference type="PROSITE" id="PS51295"/>
    </source>
</evidence>
<protein>
    <submittedName>
        <fullName evidence="13">CRS1 / YhbY (CRM) domain-containing protein</fullName>
    </submittedName>
</protein>
<dbReference type="AlphaFoldDB" id="A0A2U1NEN2"/>
<feature type="domain" description="CRM" evidence="12">
    <location>
        <begin position="1"/>
        <end position="62"/>
    </location>
</feature>
<dbReference type="GO" id="GO:0000373">
    <property type="term" value="P:Group II intron splicing"/>
    <property type="evidence" value="ECO:0007669"/>
    <property type="project" value="UniProtKB-ARBA"/>
</dbReference>
<keyword evidence="11" id="KW-0175">Coiled coil</keyword>
<dbReference type="GO" id="GO:1990904">
    <property type="term" value="C:ribonucleoprotein complex"/>
    <property type="evidence" value="ECO:0007669"/>
    <property type="project" value="UniProtKB-KW"/>
</dbReference>
<dbReference type="Pfam" id="PF01985">
    <property type="entry name" value="CRS1_YhbY"/>
    <property type="match status" value="2"/>
</dbReference>
<feature type="coiled-coil region" evidence="11">
    <location>
        <begin position="141"/>
        <end position="168"/>
    </location>
</feature>
<dbReference type="GO" id="GO:0003729">
    <property type="term" value="F:mRNA binding"/>
    <property type="evidence" value="ECO:0007669"/>
    <property type="project" value="InterPro"/>
</dbReference>
<evidence type="ECO:0000256" key="8">
    <source>
        <dbReference type="ARBA" id="ARBA00023187"/>
    </source>
</evidence>
<keyword evidence="4" id="KW-0507">mRNA processing</keyword>
<dbReference type="InterPro" id="IPR035920">
    <property type="entry name" value="YhbY-like_sf"/>
</dbReference>
<dbReference type="PANTHER" id="PTHR31846">
    <property type="entry name" value="CRS1 / YHBY (CRM) DOMAIN-CONTAINING PROTEIN"/>
    <property type="match status" value="1"/>
</dbReference>
<organism evidence="13 14">
    <name type="scientific">Artemisia annua</name>
    <name type="common">Sweet wormwood</name>
    <dbReference type="NCBI Taxonomy" id="35608"/>
    <lineage>
        <taxon>Eukaryota</taxon>
        <taxon>Viridiplantae</taxon>
        <taxon>Streptophyta</taxon>
        <taxon>Embryophyta</taxon>
        <taxon>Tracheophyta</taxon>
        <taxon>Spermatophyta</taxon>
        <taxon>Magnoliopsida</taxon>
        <taxon>eudicotyledons</taxon>
        <taxon>Gunneridae</taxon>
        <taxon>Pentapetalae</taxon>
        <taxon>asterids</taxon>
        <taxon>campanulids</taxon>
        <taxon>Asterales</taxon>
        <taxon>Asteraceae</taxon>
        <taxon>Asteroideae</taxon>
        <taxon>Anthemideae</taxon>
        <taxon>Artemisiinae</taxon>
        <taxon>Artemisia</taxon>
    </lineage>
</organism>
<evidence type="ECO:0000256" key="11">
    <source>
        <dbReference type="SAM" id="Coils"/>
    </source>
</evidence>
<name>A0A2U1NEN2_ARTAN</name>
<dbReference type="SUPFAM" id="SSF75471">
    <property type="entry name" value="YhbY-like"/>
    <property type="match status" value="2"/>
</dbReference>
<dbReference type="InterPro" id="IPR001890">
    <property type="entry name" value="RNA-binding_CRM"/>
</dbReference>
<dbReference type="FunFam" id="3.30.110.60:FF:000003">
    <property type="entry name" value="CRM-domain containing factor CFM3B, chloroplastic"/>
    <property type="match status" value="1"/>
</dbReference>
<keyword evidence="8" id="KW-0508">mRNA splicing</keyword>
<dbReference type="Gene3D" id="3.30.110.60">
    <property type="entry name" value="YhbY-like"/>
    <property type="match status" value="2"/>
</dbReference>
<keyword evidence="5" id="KW-0677">Repeat</keyword>
<keyword evidence="2" id="KW-0150">Chloroplast</keyword>
<evidence type="ECO:0000256" key="4">
    <source>
        <dbReference type="ARBA" id="ARBA00022664"/>
    </source>
</evidence>
<keyword evidence="3" id="KW-0934">Plastid</keyword>
<feature type="domain" description="CRM" evidence="12">
    <location>
        <begin position="179"/>
        <end position="279"/>
    </location>
</feature>
<evidence type="ECO:0000256" key="3">
    <source>
        <dbReference type="ARBA" id="ARBA00022640"/>
    </source>
</evidence>
<keyword evidence="7" id="KW-0809">Transit peptide</keyword>
<evidence type="ECO:0000313" key="14">
    <source>
        <dbReference type="Proteomes" id="UP000245207"/>
    </source>
</evidence>
<dbReference type="GO" id="GO:0009507">
    <property type="term" value="C:chloroplast"/>
    <property type="evidence" value="ECO:0007669"/>
    <property type="project" value="UniProtKB-SubCell"/>
</dbReference>
<sequence length="297" mass="33594">MVKLWERSAIAKIAIKRGVHNTCNERMAEELKRLTGGTLVSRNKDFIVFYRGNDFLPPNVTRTLNEAQDLSINHQEDEDSAREKASTFIDLTIKNTVKGPLIAGTLAETLAATSRWGTEPSAEEIEKMRRDAAVARHSSLVRLLEKKLSLANSKIKKAEKALAKVQEYLLPSQLPTDLETLTDEERFSLRKIGLSMKPFLELGRRGVFDGTIENMHLHWKYRELVKIMVERKSFAQVKHVAISLESESGGVLVSVDKTTKGCAILVYRGKNYERPGAIRPKNLLTRRKALARGYEDY</sequence>
<comment type="caution">
    <text evidence="13">The sequence shown here is derived from an EMBL/GenBank/DDBJ whole genome shotgun (WGS) entry which is preliminary data.</text>
</comment>
<proteinExistence type="predicted"/>
<keyword evidence="14" id="KW-1185">Reference proteome</keyword>
<accession>A0A2U1NEN2</accession>
<keyword evidence="9" id="KW-0687">Ribonucleoprotein</keyword>
<evidence type="ECO:0000256" key="6">
    <source>
        <dbReference type="ARBA" id="ARBA00022884"/>
    </source>
</evidence>